<feature type="domain" description="Glycosyl transferase family 1" evidence="2">
    <location>
        <begin position="187"/>
        <end position="314"/>
    </location>
</feature>
<reference evidence="4" key="1">
    <citation type="journal article" date="2019" name="Int. J. Syst. Evol. Microbiol.">
        <title>The Global Catalogue of Microorganisms (GCM) 10K type strain sequencing project: providing services to taxonomists for standard genome sequencing and annotation.</title>
        <authorList>
            <consortium name="The Broad Institute Genomics Platform"/>
            <consortium name="The Broad Institute Genome Sequencing Center for Infectious Disease"/>
            <person name="Wu L."/>
            <person name="Ma J."/>
        </authorList>
    </citation>
    <scope>NUCLEOTIDE SEQUENCE [LARGE SCALE GENOMIC DNA]</scope>
    <source>
        <strain evidence="4">CGMCC 1.7030</strain>
    </source>
</reference>
<keyword evidence="4" id="KW-1185">Reference proteome</keyword>
<dbReference type="CDD" id="cd03801">
    <property type="entry name" value="GT4_PimA-like"/>
    <property type="match status" value="1"/>
</dbReference>
<keyword evidence="1 3" id="KW-0808">Transferase</keyword>
<dbReference type="GO" id="GO:0016757">
    <property type="term" value="F:glycosyltransferase activity"/>
    <property type="evidence" value="ECO:0007669"/>
    <property type="project" value="UniProtKB-KW"/>
</dbReference>
<evidence type="ECO:0000256" key="1">
    <source>
        <dbReference type="ARBA" id="ARBA00022679"/>
    </source>
</evidence>
<dbReference type="EMBL" id="JBHSKS010000001">
    <property type="protein sequence ID" value="MFC5190257.1"/>
    <property type="molecule type" value="Genomic_DNA"/>
</dbReference>
<dbReference type="EC" id="2.4.-.-" evidence="3"/>
<dbReference type="PANTHER" id="PTHR46401:SF2">
    <property type="entry name" value="GLYCOSYLTRANSFERASE WBBK-RELATED"/>
    <property type="match status" value="1"/>
</dbReference>
<dbReference type="Pfam" id="PF00534">
    <property type="entry name" value="Glycos_transf_1"/>
    <property type="match status" value="1"/>
</dbReference>
<organism evidence="3 4">
    <name type="scientific">Algoriphagus aquatilis</name>
    <dbReference type="NCBI Taxonomy" id="490186"/>
    <lineage>
        <taxon>Bacteria</taxon>
        <taxon>Pseudomonadati</taxon>
        <taxon>Bacteroidota</taxon>
        <taxon>Cytophagia</taxon>
        <taxon>Cytophagales</taxon>
        <taxon>Cyclobacteriaceae</taxon>
        <taxon>Algoriphagus</taxon>
    </lineage>
</organism>
<evidence type="ECO:0000313" key="4">
    <source>
        <dbReference type="Proteomes" id="UP001596163"/>
    </source>
</evidence>
<dbReference type="Gene3D" id="3.40.50.2000">
    <property type="entry name" value="Glycogen Phosphorylase B"/>
    <property type="match status" value="2"/>
</dbReference>
<proteinExistence type="predicted"/>
<dbReference type="Proteomes" id="UP001596163">
    <property type="component" value="Unassembled WGS sequence"/>
</dbReference>
<protein>
    <submittedName>
        <fullName evidence="3">Glycosyltransferase family 4 protein</fullName>
        <ecNumber evidence="3">2.4.-.-</ecNumber>
    </submittedName>
</protein>
<gene>
    <name evidence="3" type="ORF">ACFPIK_00655</name>
</gene>
<keyword evidence="3" id="KW-0328">Glycosyltransferase</keyword>
<sequence length="359" mass="41379">MKRVLISNTPLPSTRIGSWTNRITRLIENNPNFFDFILSPTEIPNDSFIFCEKKKWIPFFPARFRSWHILSHVSRQFVNRFLTLDIHREKVQVLIMDDLILLEAFARLKSKGFDFELVFSFHGHSFLFGGGWSQQVDKVLFLTNLGYEESVERNEVFTPIVSVVGNGVDSSRFFPLSQNEKLARKVELGYNPESRILIWLSNPRPKKGFHLFKELLKRIIPKFQGLEIIVIGSESPISEDIPNIRYLGKIPNNELPYFLQIGDFYAFTSLWKEGFGLSLAEAAKCGNRIIAANSGGIPEVISNLPGALLVHHPNILEEWEAAFDIAWKERDDFFPNKNLLDGFQSLENWEKRYLKALVS</sequence>
<dbReference type="SUPFAM" id="SSF53756">
    <property type="entry name" value="UDP-Glycosyltransferase/glycogen phosphorylase"/>
    <property type="match status" value="1"/>
</dbReference>
<dbReference type="PANTHER" id="PTHR46401">
    <property type="entry name" value="GLYCOSYLTRANSFERASE WBBK-RELATED"/>
    <property type="match status" value="1"/>
</dbReference>
<dbReference type="InterPro" id="IPR001296">
    <property type="entry name" value="Glyco_trans_1"/>
</dbReference>
<name>A0ABW0BR02_9BACT</name>
<dbReference type="RefSeq" id="WP_377911156.1">
    <property type="nucleotide sequence ID" value="NZ_JBHSKS010000001.1"/>
</dbReference>
<accession>A0ABW0BR02</accession>
<evidence type="ECO:0000259" key="2">
    <source>
        <dbReference type="Pfam" id="PF00534"/>
    </source>
</evidence>
<evidence type="ECO:0000313" key="3">
    <source>
        <dbReference type="EMBL" id="MFC5190257.1"/>
    </source>
</evidence>
<comment type="caution">
    <text evidence="3">The sequence shown here is derived from an EMBL/GenBank/DDBJ whole genome shotgun (WGS) entry which is preliminary data.</text>
</comment>